<name>A0AAE4I1U0_9ENTE</name>
<feature type="transmembrane region" description="Helical" evidence="2">
    <location>
        <begin position="276"/>
        <end position="293"/>
    </location>
</feature>
<evidence type="ECO:0000256" key="2">
    <source>
        <dbReference type="SAM" id="Phobius"/>
    </source>
</evidence>
<feature type="coiled-coil region" evidence="1">
    <location>
        <begin position="141"/>
        <end position="178"/>
    </location>
</feature>
<sequence length="298" mass="32948">MIHIKNGTKSGIARGTVLAALFGGLILFPTVSLADGLTSESTSVIVEKTNEVELVRRQGEISEELKAAHEQFEARQKQIAKDLADARQRREVRQEDLHNDFENWQNQLDQDHSKVQQHIAETNGHLEEDRLVVEDTWSRAQEQLDEARADFNKKVADAEKLQAQLKADQAEIEQSVSQVKTSGQAIQQRFVAGSGSLETTGDEKGNQTDEVAGAVNRVKAVIDSAGDDLAAEKSTVNQTQNTNSTIKVDDETLDKNTQPAQGITAFPKTNDQSNRLLFFSGLALVSGLVVYFVRKYHH</sequence>
<gene>
    <name evidence="3" type="ORF">P7H00_07775</name>
</gene>
<accession>A0AAE4I1U0</accession>
<dbReference type="AlphaFoldDB" id="A0AAE4I1U0"/>
<proteinExistence type="predicted"/>
<keyword evidence="1" id="KW-0175">Coiled coil</keyword>
<organism evidence="3 4">
    <name type="scientific">Enterococcus pseudoavium</name>
    <dbReference type="NCBI Taxonomy" id="44007"/>
    <lineage>
        <taxon>Bacteria</taxon>
        <taxon>Bacillati</taxon>
        <taxon>Bacillota</taxon>
        <taxon>Bacilli</taxon>
        <taxon>Lactobacillales</taxon>
        <taxon>Enterococcaceae</taxon>
        <taxon>Enterococcus</taxon>
    </lineage>
</organism>
<dbReference type="NCBIfam" id="TIGR01167">
    <property type="entry name" value="LPXTG_anchor"/>
    <property type="match status" value="1"/>
</dbReference>
<dbReference type="Proteomes" id="UP001180842">
    <property type="component" value="Unassembled WGS sequence"/>
</dbReference>
<dbReference type="EMBL" id="JARQAI010000009">
    <property type="protein sequence ID" value="MDT2737023.1"/>
    <property type="molecule type" value="Genomic_DNA"/>
</dbReference>
<comment type="caution">
    <text evidence="3">The sequence shown here is derived from an EMBL/GenBank/DDBJ whole genome shotgun (WGS) entry which is preliminary data.</text>
</comment>
<keyword evidence="2" id="KW-0812">Transmembrane</keyword>
<keyword evidence="2" id="KW-1133">Transmembrane helix</keyword>
<evidence type="ECO:0000256" key="1">
    <source>
        <dbReference type="SAM" id="Coils"/>
    </source>
</evidence>
<reference evidence="3" key="1">
    <citation type="submission" date="2023-03" db="EMBL/GenBank/DDBJ databases">
        <authorList>
            <person name="Shen W."/>
            <person name="Cai J."/>
        </authorList>
    </citation>
    <scope>NUCLEOTIDE SEQUENCE</scope>
    <source>
        <strain evidence="3">P69-2</strain>
    </source>
</reference>
<evidence type="ECO:0000313" key="3">
    <source>
        <dbReference type="EMBL" id="MDT2737023.1"/>
    </source>
</evidence>
<keyword evidence="2" id="KW-0472">Membrane</keyword>
<protein>
    <submittedName>
        <fullName evidence="3">LPXTG cell wall anchor domain-containing protein</fullName>
    </submittedName>
</protein>
<evidence type="ECO:0000313" key="4">
    <source>
        <dbReference type="Proteomes" id="UP001180842"/>
    </source>
</evidence>
<dbReference type="RefSeq" id="WP_311797003.1">
    <property type="nucleotide sequence ID" value="NZ_JARQAI010000009.1"/>
</dbReference>